<evidence type="ECO:0000313" key="3">
    <source>
        <dbReference type="Proteomes" id="UP000199119"/>
    </source>
</evidence>
<reference evidence="3" key="1">
    <citation type="submission" date="2016-10" db="EMBL/GenBank/DDBJ databases">
        <authorList>
            <person name="Varghese N."/>
            <person name="Submissions S."/>
        </authorList>
    </citation>
    <scope>NUCLEOTIDE SEQUENCE [LARGE SCALE GENOMIC DNA]</scope>
    <source>
        <strain evidence="3">DSM 27981</strain>
    </source>
</reference>
<evidence type="ECO:0000313" key="2">
    <source>
        <dbReference type="EMBL" id="SFF06685.1"/>
    </source>
</evidence>
<dbReference type="PANTHER" id="PTHR30399:SF1">
    <property type="entry name" value="UTP PYROPHOSPHATASE"/>
    <property type="match status" value="1"/>
</dbReference>
<dbReference type="Pfam" id="PF01863">
    <property type="entry name" value="YgjP-like"/>
    <property type="match status" value="1"/>
</dbReference>
<accession>A0A1I2FMX6</accession>
<protein>
    <recommendedName>
        <fullName evidence="1">YgjP-like metallopeptidase domain-containing protein</fullName>
    </recommendedName>
</protein>
<feature type="domain" description="YgjP-like metallopeptidase" evidence="1">
    <location>
        <begin position="98"/>
        <end position="154"/>
    </location>
</feature>
<dbReference type="EMBL" id="FONX01000011">
    <property type="protein sequence ID" value="SFF06685.1"/>
    <property type="molecule type" value="Genomic_DNA"/>
</dbReference>
<dbReference type="AlphaFoldDB" id="A0A1I2FMX6"/>
<keyword evidence="3" id="KW-1185">Reference proteome</keyword>
<dbReference type="InterPro" id="IPR053136">
    <property type="entry name" value="UTP_pyrophosphatase-like"/>
</dbReference>
<dbReference type="Gene3D" id="3.30.2010.10">
    <property type="entry name" value="Metalloproteases ('zincins'), catalytic domain"/>
    <property type="match status" value="1"/>
</dbReference>
<dbReference type="PANTHER" id="PTHR30399">
    <property type="entry name" value="UNCHARACTERIZED PROTEIN YGJP"/>
    <property type="match status" value="1"/>
</dbReference>
<dbReference type="Proteomes" id="UP000199119">
    <property type="component" value="Unassembled WGS sequence"/>
</dbReference>
<dbReference type="RefSeq" id="WP_092940350.1">
    <property type="nucleotide sequence ID" value="NZ_FONX01000011.1"/>
</dbReference>
<evidence type="ECO:0000259" key="1">
    <source>
        <dbReference type="Pfam" id="PF01863"/>
    </source>
</evidence>
<dbReference type="STRING" id="1177982.SAMN04489711_111109"/>
<name>A0A1I2FMX6_9BURK</name>
<sequence>MASSVDLPYLRAYPAPLLDQVRERLAESPTGLAGLLLGRYPRGHAVRTDKALYQYAAELKARHLRNADTVQKVVFDSKIHVVNHALGLHTASARVQGGRLSARHEIRIASMFKQAPEEFLRMIVVHELAHLREKSHDKAFYQLCEHMEPRYHQYEFDTRLYLTHIEHSGQRLWSD</sequence>
<dbReference type="InterPro" id="IPR002725">
    <property type="entry name" value="YgjP-like_metallopeptidase"/>
</dbReference>
<proteinExistence type="predicted"/>
<gene>
    <name evidence="2" type="ORF">SAMN04489711_111109</name>
</gene>
<organism evidence="2 3">
    <name type="scientific">Paracidovorax wautersii</name>
    <dbReference type="NCBI Taxonomy" id="1177982"/>
    <lineage>
        <taxon>Bacteria</taxon>
        <taxon>Pseudomonadati</taxon>
        <taxon>Pseudomonadota</taxon>
        <taxon>Betaproteobacteria</taxon>
        <taxon>Burkholderiales</taxon>
        <taxon>Comamonadaceae</taxon>
        <taxon>Paracidovorax</taxon>
    </lineage>
</organism>
<dbReference type="OrthoDB" id="9000630at2"/>
<dbReference type="CDD" id="cd07344">
    <property type="entry name" value="M48_yhfN_like"/>
    <property type="match status" value="1"/>
</dbReference>